<feature type="signal peptide" evidence="1">
    <location>
        <begin position="1"/>
        <end position="23"/>
    </location>
</feature>
<sequence length="505" mass="54891">MRVILLFSLIIAVLTTFPGSVLGGGLQGYANQLRSDACAKTGGRYNSFTSFKCGNGFELPNDATNAIPSPAVAGVGWDIVTGSSTMPLFSITYDSGHVVNGWMFPDNQAVSFLGNRVVPESNSFDSLGPFLRSLSFPANSNSPALGGVRGGLYATRPNMLNFYASTFKDLTKFSHSRVAVQSFQVSLPNDAPLSPYLSAAFDYLATAPTRANFDAFISYFGTHAVISAIYGGIAEQDAIVQNIAFCAGFTDYDMTQNSEAELLNTLVPGSRGNPPTHTEYIEHRSLGVVDLKGGNPEFPDWPRRSASFESDPVVTDATVIPIWTQVGNPTVRAGLKAAIDDYMGRNYAALQREAANLHMRTLSPVYRYAHTRGYLDHMVLFSTSELGCTHNKPDYTLEGVLGYSPQTNVLGTVPLYRAFRPHNGDHFFTTSYPELQLACRNGYEQEGGPGGVGWVWPSQQAGSMIPIRRCYNGNDHLYTAGSCPAQAGFREEGISFWLNSHSYLD</sequence>
<dbReference type="Pfam" id="PF01823">
    <property type="entry name" value="MACPF"/>
    <property type="match status" value="1"/>
</dbReference>
<accession>A0A8J6AUQ7</accession>
<keyword evidence="1" id="KW-0732">Signal</keyword>
<keyword evidence="5" id="KW-1185">Reference proteome</keyword>
<dbReference type="EMBL" id="JAHDYR010000012">
    <property type="protein sequence ID" value="KAG9395236.1"/>
    <property type="molecule type" value="Genomic_DNA"/>
</dbReference>
<comment type="caution">
    <text evidence="4">The sequence shown here is derived from an EMBL/GenBank/DDBJ whole genome shotgun (WGS) entry which is preliminary data.</text>
</comment>
<dbReference type="InterPro" id="IPR043708">
    <property type="entry name" value="DUF5648"/>
</dbReference>
<feature type="chain" id="PRO_5035219297" evidence="1">
    <location>
        <begin position="24"/>
        <end position="505"/>
    </location>
</feature>
<dbReference type="Proteomes" id="UP000717585">
    <property type="component" value="Unassembled WGS sequence"/>
</dbReference>
<evidence type="ECO:0000313" key="4">
    <source>
        <dbReference type="EMBL" id="KAG9395236.1"/>
    </source>
</evidence>
<protein>
    <submittedName>
        <fullName evidence="4">MAC/Perforin domain</fullName>
    </submittedName>
</protein>
<dbReference type="AlphaFoldDB" id="A0A8J6AUQ7"/>
<dbReference type="InterPro" id="IPR020864">
    <property type="entry name" value="MACPF"/>
</dbReference>
<feature type="domain" description="DUF5648" evidence="3">
    <location>
        <begin position="365"/>
        <end position="497"/>
    </location>
</feature>
<evidence type="ECO:0000259" key="2">
    <source>
        <dbReference type="Pfam" id="PF01823"/>
    </source>
</evidence>
<dbReference type="Pfam" id="PF18885">
    <property type="entry name" value="DUF5648"/>
    <property type="match status" value="1"/>
</dbReference>
<evidence type="ECO:0000256" key="1">
    <source>
        <dbReference type="SAM" id="SignalP"/>
    </source>
</evidence>
<evidence type="ECO:0000259" key="3">
    <source>
        <dbReference type="Pfam" id="PF18885"/>
    </source>
</evidence>
<proteinExistence type="predicted"/>
<evidence type="ECO:0000313" key="5">
    <source>
        <dbReference type="Proteomes" id="UP000717585"/>
    </source>
</evidence>
<gene>
    <name evidence="4" type="ORF">J8273_0456</name>
</gene>
<dbReference type="OrthoDB" id="2645057at2759"/>
<organism evidence="4 5">
    <name type="scientific">Carpediemonas membranifera</name>
    <dbReference type="NCBI Taxonomy" id="201153"/>
    <lineage>
        <taxon>Eukaryota</taxon>
        <taxon>Metamonada</taxon>
        <taxon>Carpediemonas-like organisms</taxon>
        <taxon>Carpediemonas</taxon>
    </lineage>
</organism>
<name>A0A8J6AUQ7_9EUKA</name>
<reference evidence="4" key="1">
    <citation type="submission" date="2021-05" db="EMBL/GenBank/DDBJ databases">
        <title>A free-living protist that lacks canonical eukaryotic 1 DNA replication and segregation systems.</title>
        <authorList>
            <person name="Salas-Leiva D.E."/>
            <person name="Tromer E.C."/>
            <person name="Curtis B.A."/>
            <person name="Jerlstrom-Hultqvist J."/>
            <person name="Kolisko M."/>
            <person name="Yi Z."/>
            <person name="Salas-Leiva J.S."/>
            <person name="Gallot-Lavallee L."/>
            <person name="Kops G.J.P.L."/>
            <person name="Archibald J.M."/>
            <person name="Simpson A.G.B."/>
            <person name="Roger A.J."/>
        </authorList>
    </citation>
    <scope>NUCLEOTIDE SEQUENCE</scope>
    <source>
        <strain evidence="4">BICM</strain>
    </source>
</reference>
<feature type="domain" description="MACPF" evidence="2">
    <location>
        <begin position="173"/>
        <end position="236"/>
    </location>
</feature>